<sequence length="70" mass="7697">MPLPTNAVDMLDYEDMAVSILASFDLLLKLVEQTTGSAIRPTKCGKPLIYENPVFGELPFLIGNHVATEF</sequence>
<keyword evidence="2" id="KW-1185">Reference proteome</keyword>
<proteinExistence type="predicted"/>
<dbReference type="EMBL" id="AP018817">
    <property type="protein sequence ID" value="BBF70111.1"/>
    <property type="molecule type" value="Genomic_DNA"/>
</dbReference>
<dbReference type="Proteomes" id="UP001059971">
    <property type="component" value="Chromosome 1"/>
</dbReference>
<accession>A0ABN5WKM9</accession>
<evidence type="ECO:0000313" key="2">
    <source>
        <dbReference type="Proteomes" id="UP001059971"/>
    </source>
</evidence>
<gene>
    <name evidence="1" type="ORF">SBA_ch1_23110</name>
</gene>
<name>A0ABN5WKM9_9SPHN</name>
<evidence type="ECO:0000313" key="1">
    <source>
        <dbReference type="EMBL" id="BBF70111.1"/>
    </source>
</evidence>
<organism evidence="1 2">
    <name type="scientific">Sphingomonas bisphenolicum</name>
    <dbReference type="NCBI Taxonomy" id="296544"/>
    <lineage>
        <taxon>Bacteria</taxon>
        <taxon>Pseudomonadati</taxon>
        <taxon>Pseudomonadota</taxon>
        <taxon>Alphaproteobacteria</taxon>
        <taxon>Sphingomonadales</taxon>
        <taxon>Sphingomonadaceae</taxon>
        <taxon>Sphingomonas</taxon>
    </lineage>
</organism>
<protein>
    <submittedName>
        <fullName evidence="1">Uncharacterized protein</fullName>
    </submittedName>
</protein>
<reference evidence="1" key="1">
    <citation type="submission" date="2018-07" db="EMBL/GenBank/DDBJ databases">
        <title>Complete genome sequence of Sphingomonas bisphenolicum strain AO1, a bisphenol A degradative bacterium isolated from Japanese farm field.</title>
        <authorList>
            <person name="Murakami M."/>
            <person name="Koh M."/>
            <person name="Koba S."/>
            <person name="Matsumura Y."/>
        </authorList>
    </citation>
    <scope>NUCLEOTIDE SEQUENCE</scope>
    <source>
        <strain evidence="1">AO1</strain>
    </source>
</reference>